<proteinExistence type="predicted"/>
<sequence>MTLKTIIAAAALLLATAAQGQGFHYDTVKGDPMQARLYTLGNGLRVYLSVNKEKPRL</sequence>
<feature type="signal peptide" evidence="1">
    <location>
        <begin position="1"/>
        <end position="20"/>
    </location>
</feature>
<feature type="chain" id="PRO_5003387204" evidence="1">
    <location>
        <begin position="21"/>
        <end position="57"/>
    </location>
</feature>
<evidence type="ECO:0000313" key="2">
    <source>
        <dbReference type="EMBL" id="EGQ14170.1"/>
    </source>
</evidence>
<keyword evidence="1" id="KW-0732">Signal</keyword>
<comment type="caution">
    <text evidence="2">The sequence shown here is derived from an EMBL/GenBank/DDBJ whole genome shotgun (WGS) entry which is preliminary data.</text>
</comment>
<reference evidence="2 3" key="1">
    <citation type="submission" date="2011-04" db="EMBL/GenBank/DDBJ databases">
        <authorList>
            <person name="Muzny D."/>
            <person name="Qin X."/>
            <person name="Deng J."/>
            <person name="Jiang H."/>
            <person name="Liu Y."/>
            <person name="Qu J."/>
            <person name="Song X.-Z."/>
            <person name="Zhang L."/>
            <person name="Thornton R."/>
            <person name="Coyle M."/>
            <person name="Francisco L."/>
            <person name="Jackson L."/>
            <person name="Javaid M."/>
            <person name="Korchina V."/>
            <person name="Kovar C."/>
            <person name="Mata R."/>
            <person name="Mathew T."/>
            <person name="Ngo R."/>
            <person name="Nguyen L."/>
            <person name="Nguyen N."/>
            <person name="Okwuonu G."/>
            <person name="Ongeri F."/>
            <person name="Pham C."/>
            <person name="Simmons D."/>
            <person name="Wilczek-Boney K."/>
            <person name="Hale W."/>
            <person name="Jakkamsetti A."/>
            <person name="Pham P."/>
            <person name="Ruth R."/>
            <person name="San Lucas F."/>
            <person name="Warren J."/>
            <person name="Zhang J."/>
            <person name="Zhao Z."/>
            <person name="Zhou C."/>
            <person name="Zhu D."/>
            <person name="Lee S."/>
            <person name="Bess C."/>
            <person name="Blankenburg K."/>
            <person name="Forbes L."/>
            <person name="Fu Q."/>
            <person name="Gubbala S."/>
            <person name="Hirani K."/>
            <person name="Jayaseelan J.C."/>
            <person name="Lara F."/>
            <person name="Munidasa M."/>
            <person name="Palculict T."/>
            <person name="Patil S."/>
            <person name="Pu L.-L."/>
            <person name="Saada N."/>
            <person name="Tang L."/>
            <person name="Weissenberger G."/>
            <person name="Zhu Y."/>
            <person name="Hemphill L."/>
            <person name="Shang Y."/>
            <person name="Youmans B."/>
            <person name="Ayvaz T."/>
            <person name="Ross M."/>
            <person name="Santibanez J."/>
            <person name="Aqrawi P."/>
            <person name="Gross S."/>
            <person name="Joshi V."/>
            <person name="Fowler G."/>
            <person name="Nazareth L."/>
            <person name="Reid J."/>
            <person name="Worley K."/>
            <person name="Petrosino J."/>
            <person name="Highlander S."/>
            <person name="Gibbs R."/>
        </authorList>
    </citation>
    <scope>NUCLEOTIDE SEQUENCE [LARGE SCALE GENOMIC DNA]</scope>
    <source>
        <strain evidence="2 3">DSM 3688</strain>
    </source>
</reference>
<dbReference type="EMBL" id="AFPW01000023">
    <property type="protein sequence ID" value="EGQ14170.1"/>
    <property type="molecule type" value="Genomic_DNA"/>
</dbReference>
<evidence type="ECO:0000256" key="1">
    <source>
        <dbReference type="SAM" id="SignalP"/>
    </source>
</evidence>
<name>F9D4C7_PREDD</name>
<gene>
    <name evidence="2" type="ORF">HMPREF9136_1705</name>
</gene>
<organism evidence="2 3">
    <name type="scientific">Prevotella dentalis (strain ATCC 49559 / DSM 3688 / JCM 13448 / NCTC 12043 / ES 2772)</name>
    <name type="common">Mitsuokella dentalis</name>
    <dbReference type="NCBI Taxonomy" id="908937"/>
    <lineage>
        <taxon>Bacteria</taxon>
        <taxon>Pseudomonadati</taxon>
        <taxon>Bacteroidota</taxon>
        <taxon>Bacteroidia</taxon>
        <taxon>Bacteroidales</taxon>
        <taxon>Prevotellaceae</taxon>
        <taxon>Prevotella</taxon>
    </lineage>
</organism>
<evidence type="ECO:0000313" key="3">
    <source>
        <dbReference type="Proteomes" id="UP000007820"/>
    </source>
</evidence>
<accession>F9D4C7</accession>
<protein>
    <submittedName>
        <fullName evidence="2">M16 family peptidase</fullName>
    </submittedName>
</protein>
<dbReference type="AlphaFoldDB" id="F9D4C7"/>
<dbReference type="Proteomes" id="UP000007820">
    <property type="component" value="Unassembled WGS sequence"/>
</dbReference>